<evidence type="ECO:0000256" key="9">
    <source>
        <dbReference type="ARBA" id="ARBA00023078"/>
    </source>
</evidence>
<reference evidence="15" key="3">
    <citation type="submission" date="2015-04" db="UniProtKB">
        <authorList>
            <consortium name="EnsemblPlants"/>
        </authorList>
    </citation>
    <scope>IDENTIFICATION</scope>
    <source>
        <strain evidence="15">cv. Jemalong A17</strain>
    </source>
</reference>
<feature type="transmembrane region" description="Helical" evidence="12">
    <location>
        <begin position="72"/>
        <end position="93"/>
    </location>
</feature>
<dbReference type="SUPFAM" id="SSF81336">
    <property type="entry name" value="F1F0 ATP synthase subunit A"/>
    <property type="match status" value="1"/>
</dbReference>
<evidence type="ECO:0000256" key="6">
    <source>
        <dbReference type="ARBA" id="ARBA00022781"/>
    </source>
</evidence>
<dbReference type="PANTHER" id="PTHR42823">
    <property type="entry name" value="ATP SYNTHASE SUBUNIT A, CHLOROPLASTIC"/>
    <property type="match status" value="1"/>
</dbReference>
<evidence type="ECO:0000256" key="3">
    <source>
        <dbReference type="ARBA" id="ARBA00022448"/>
    </source>
</evidence>
<evidence type="ECO:0000313" key="15">
    <source>
        <dbReference type="EnsemblPlants" id="AES75095"/>
    </source>
</evidence>
<reference evidence="13 16" key="1">
    <citation type="journal article" date="2011" name="Nature">
        <title>The Medicago genome provides insight into the evolution of rhizobial symbioses.</title>
        <authorList>
            <person name="Young N.D."/>
            <person name="Debelle F."/>
            <person name="Oldroyd G.E."/>
            <person name="Geurts R."/>
            <person name="Cannon S.B."/>
            <person name="Udvardi M.K."/>
            <person name="Benedito V.A."/>
            <person name="Mayer K.F."/>
            <person name="Gouzy J."/>
            <person name="Schoof H."/>
            <person name="Van de Peer Y."/>
            <person name="Proost S."/>
            <person name="Cook D.R."/>
            <person name="Meyers B.C."/>
            <person name="Spannagl M."/>
            <person name="Cheung F."/>
            <person name="De Mita S."/>
            <person name="Krishnakumar V."/>
            <person name="Gundlach H."/>
            <person name="Zhou S."/>
            <person name="Mudge J."/>
            <person name="Bharti A.K."/>
            <person name="Murray J.D."/>
            <person name="Naoumkina M.A."/>
            <person name="Rosen B."/>
            <person name="Silverstein K.A."/>
            <person name="Tang H."/>
            <person name="Rombauts S."/>
            <person name="Zhao P.X."/>
            <person name="Zhou P."/>
            <person name="Barbe V."/>
            <person name="Bardou P."/>
            <person name="Bechner M."/>
            <person name="Bellec A."/>
            <person name="Berger A."/>
            <person name="Berges H."/>
            <person name="Bidwell S."/>
            <person name="Bisseling T."/>
            <person name="Choisne N."/>
            <person name="Couloux A."/>
            <person name="Denny R."/>
            <person name="Deshpande S."/>
            <person name="Dai X."/>
            <person name="Doyle J.J."/>
            <person name="Dudez A.M."/>
            <person name="Farmer A.D."/>
            <person name="Fouteau S."/>
            <person name="Franken C."/>
            <person name="Gibelin C."/>
            <person name="Gish J."/>
            <person name="Goldstein S."/>
            <person name="Gonzalez A.J."/>
            <person name="Green P.J."/>
            <person name="Hallab A."/>
            <person name="Hartog M."/>
            <person name="Hua A."/>
            <person name="Humphray S.J."/>
            <person name="Jeong D.H."/>
            <person name="Jing Y."/>
            <person name="Jocker A."/>
            <person name="Kenton S.M."/>
            <person name="Kim D.J."/>
            <person name="Klee K."/>
            <person name="Lai H."/>
            <person name="Lang C."/>
            <person name="Lin S."/>
            <person name="Macmil S.L."/>
            <person name="Magdelenat G."/>
            <person name="Matthews L."/>
            <person name="McCorrison J."/>
            <person name="Monaghan E.L."/>
            <person name="Mun J.H."/>
            <person name="Najar F.Z."/>
            <person name="Nicholson C."/>
            <person name="Noirot C."/>
            <person name="O'Bleness M."/>
            <person name="Paule C.R."/>
            <person name="Poulain J."/>
            <person name="Prion F."/>
            <person name="Qin B."/>
            <person name="Qu C."/>
            <person name="Retzel E.F."/>
            <person name="Riddle C."/>
            <person name="Sallet E."/>
            <person name="Samain S."/>
            <person name="Samson N."/>
            <person name="Sanders I."/>
            <person name="Saurat O."/>
            <person name="Scarpelli C."/>
            <person name="Schiex T."/>
            <person name="Segurens B."/>
            <person name="Severin A.J."/>
            <person name="Sherrier D.J."/>
            <person name="Shi R."/>
            <person name="Sims S."/>
            <person name="Singer S.R."/>
            <person name="Sinharoy S."/>
            <person name="Sterck L."/>
            <person name="Viollet A."/>
            <person name="Wang B.B."/>
            <person name="Wang K."/>
            <person name="Wang M."/>
            <person name="Wang X."/>
            <person name="Warfsmann J."/>
            <person name="Weissenbach J."/>
            <person name="White D.D."/>
            <person name="White J.D."/>
            <person name="Wiley G.B."/>
            <person name="Wincker P."/>
            <person name="Xing Y."/>
            <person name="Yang L."/>
            <person name="Yao Z."/>
            <person name="Ying F."/>
            <person name="Zhai J."/>
            <person name="Zhou L."/>
            <person name="Zuber A."/>
            <person name="Denarie J."/>
            <person name="Dixon R.A."/>
            <person name="May G.D."/>
            <person name="Schwartz D.C."/>
            <person name="Rogers J."/>
            <person name="Quetier F."/>
            <person name="Town C.D."/>
            <person name="Roe B.A."/>
        </authorList>
    </citation>
    <scope>NUCLEOTIDE SEQUENCE [LARGE SCALE GENOMIC DNA]</scope>
    <source>
        <strain evidence="13">A17</strain>
        <strain evidence="15 16">cv. Jemalong A17</strain>
    </source>
</reference>
<evidence type="ECO:0000313" key="14">
    <source>
        <dbReference type="EMBL" id="RHN50684.1"/>
    </source>
</evidence>
<keyword evidence="7 12" id="KW-1133">Transmembrane helix</keyword>
<comment type="similarity">
    <text evidence="2">Belongs to the ATPase A chain family.</text>
</comment>
<keyword evidence="9" id="KW-0793">Thylakoid</keyword>
<keyword evidence="11" id="KW-0066">ATP synthesis</keyword>
<protein>
    <submittedName>
        <fullName evidence="13">ATP synthase subunit A</fullName>
    </submittedName>
    <submittedName>
        <fullName evidence="14">Putative ATP synthase, F0 complex, subunit A</fullName>
    </submittedName>
</protein>
<feature type="transmembrane region" description="Helical" evidence="12">
    <location>
        <begin position="44"/>
        <end position="66"/>
    </location>
</feature>
<dbReference type="eggNOG" id="KOG4665">
    <property type="taxonomic scope" value="Eukaryota"/>
</dbReference>
<proteinExistence type="inferred from homology"/>
<dbReference type="STRING" id="3880.G7KP31"/>
<reference evidence="17" key="4">
    <citation type="journal article" date="2018" name="Nat. Plants">
        <title>Whole-genome landscape of Medicago truncatula symbiotic genes.</title>
        <authorList>
            <person name="Pecrix Y."/>
            <person name="Staton S.E."/>
            <person name="Sallet E."/>
            <person name="Lelandais-Briere C."/>
            <person name="Moreau S."/>
            <person name="Carrere S."/>
            <person name="Blein T."/>
            <person name="Jardinaud M.F."/>
            <person name="Latrasse D."/>
            <person name="Zouine M."/>
            <person name="Zahm M."/>
            <person name="Kreplak J."/>
            <person name="Mayjonade B."/>
            <person name="Satge C."/>
            <person name="Perez M."/>
            <person name="Cauet S."/>
            <person name="Marande W."/>
            <person name="Chantry-Darmon C."/>
            <person name="Lopez-Roques C."/>
            <person name="Bouchez O."/>
            <person name="Berard A."/>
            <person name="Debelle F."/>
            <person name="Munos S."/>
            <person name="Bendahmane A."/>
            <person name="Berges H."/>
            <person name="Niebel A."/>
            <person name="Buitink J."/>
            <person name="Frugier F."/>
            <person name="Benhamed M."/>
            <person name="Crespi M."/>
            <person name="Gouzy J."/>
            <person name="Gamas P."/>
        </authorList>
    </citation>
    <scope>NUCLEOTIDE SEQUENCE [LARGE SCALE GENOMIC DNA]</scope>
    <source>
        <strain evidence="17">cv. Jemalong A17</strain>
    </source>
</reference>
<accession>G7KP31</accession>
<comment type="subcellular location">
    <subcellularLocation>
        <location evidence="1">Membrane</location>
        <topology evidence="1">Multi-pass membrane protein</topology>
    </subcellularLocation>
</comment>
<dbReference type="GO" id="GO:0015986">
    <property type="term" value="P:proton motive force-driven ATP synthesis"/>
    <property type="evidence" value="ECO:0007669"/>
    <property type="project" value="InterPro"/>
</dbReference>
<dbReference type="EMBL" id="CM001222">
    <property type="protein sequence ID" value="AES75095.1"/>
    <property type="molecule type" value="Genomic_DNA"/>
</dbReference>
<keyword evidence="4" id="KW-0138">CF(0)</keyword>
<evidence type="ECO:0000256" key="4">
    <source>
        <dbReference type="ARBA" id="ARBA00022547"/>
    </source>
</evidence>
<evidence type="ECO:0000256" key="7">
    <source>
        <dbReference type="ARBA" id="ARBA00022989"/>
    </source>
</evidence>
<dbReference type="InterPro" id="IPR000568">
    <property type="entry name" value="ATP_synth_F0_asu"/>
</dbReference>
<dbReference type="GO" id="GO:0015078">
    <property type="term" value="F:proton transmembrane transporter activity"/>
    <property type="evidence" value="ECO:0007669"/>
    <property type="project" value="InterPro"/>
</dbReference>
<gene>
    <name evidence="13" type="ordered locus">MTR_6g025340</name>
    <name evidence="14" type="ORF">MtrunA17_Chr6g0460191</name>
</gene>
<keyword evidence="6" id="KW-0375">Hydrogen ion transport</keyword>
<dbReference type="Proteomes" id="UP000265566">
    <property type="component" value="Chromosome 6"/>
</dbReference>
<evidence type="ECO:0000313" key="13">
    <source>
        <dbReference type="EMBL" id="AES75095.1"/>
    </source>
</evidence>
<evidence type="ECO:0000313" key="16">
    <source>
        <dbReference type="Proteomes" id="UP000002051"/>
    </source>
</evidence>
<evidence type="ECO:0000256" key="10">
    <source>
        <dbReference type="ARBA" id="ARBA00023136"/>
    </source>
</evidence>
<dbReference type="GO" id="GO:0045259">
    <property type="term" value="C:proton-transporting ATP synthase complex"/>
    <property type="evidence" value="ECO:0007669"/>
    <property type="project" value="UniProtKB-KW"/>
</dbReference>
<dbReference type="Gene3D" id="1.20.120.220">
    <property type="entry name" value="ATP synthase, F0 complex, subunit A"/>
    <property type="match status" value="1"/>
</dbReference>
<dbReference type="PANTHER" id="PTHR42823:SF3">
    <property type="entry name" value="ATP SYNTHASE SUBUNIT A, CHLOROPLASTIC"/>
    <property type="match status" value="1"/>
</dbReference>
<dbReference type="PRINTS" id="PR00123">
    <property type="entry name" value="ATPASEA"/>
</dbReference>
<dbReference type="Pfam" id="PF00119">
    <property type="entry name" value="ATP-synt_A"/>
    <property type="match status" value="1"/>
</dbReference>
<reference evidence="14" key="5">
    <citation type="journal article" date="2018" name="Nat. Plants">
        <title>Whole-genome landscape of Medicago truncatula symbiotic genes.</title>
        <authorList>
            <person name="Pecrix Y."/>
            <person name="Gamas P."/>
            <person name="Carrere S."/>
        </authorList>
    </citation>
    <scope>NUCLEOTIDE SEQUENCE</scope>
    <source>
        <tissue evidence="14">Leaves</tissue>
    </source>
</reference>
<evidence type="ECO:0000256" key="12">
    <source>
        <dbReference type="SAM" id="Phobius"/>
    </source>
</evidence>
<sequence>MRVFQKQKKKGLSDFGKYIQPTPIILLINMLEDFTKPFLLSFRIFINVLADELVVVVLVSLAPLVFSVHVMFLGLLSSGIQASIFTTLVAAYIGKFMEGRH</sequence>
<dbReference type="EMBL" id="PSQE01000006">
    <property type="protein sequence ID" value="RHN50684.1"/>
    <property type="molecule type" value="Genomic_DNA"/>
</dbReference>
<keyword evidence="5 12" id="KW-0812">Transmembrane</keyword>
<evidence type="ECO:0000256" key="8">
    <source>
        <dbReference type="ARBA" id="ARBA00023065"/>
    </source>
</evidence>
<evidence type="ECO:0000256" key="11">
    <source>
        <dbReference type="ARBA" id="ARBA00023310"/>
    </source>
</evidence>
<dbReference type="InterPro" id="IPR045082">
    <property type="entry name" value="ATP_syn_F0_a_bact/chloroplast"/>
</dbReference>
<dbReference type="EnsemblPlants" id="AES75095">
    <property type="protein sequence ID" value="AES75095"/>
    <property type="gene ID" value="MTR_6g025340"/>
</dbReference>
<keyword evidence="3" id="KW-0813">Transport</keyword>
<reference evidence="13 16" key="2">
    <citation type="journal article" date="2014" name="BMC Genomics">
        <title>An improved genome release (version Mt4.0) for the model legume Medicago truncatula.</title>
        <authorList>
            <person name="Tang H."/>
            <person name="Krishnakumar V."/>
            <person name="Bidwell S."/>
            <person name="Rosen B."/>
            <person name="Chan A."/>
            <person name="Zhou S."/>
            <person name="Gentzbittel L."/>
            <person name="Childs K.L."/>
            <person name="Yandell M."/>
            <person name="Gundlach H."/>
            <person name="Mayer K.F."/>
            <person name="Schwartz D.C."/>
            <person name="Town C.D."/>
        </authorList>
    </citation>
    <scope>GENOME REANNOTATION</scope>
    <source>
        <strain evidence="15 16">cv. Jemalong A17</strain>
    </source>
</reference>
<name>G7KP31_MEDTR</name>
<dbReference type="InterPro" id="IPR035908">
    <property type="entry name" value="F0_ATP_A_sf"/>
</dbReference>
<evidence type="ECO:0000256" key="2">
    <source>
        <dbReference type="ARBA" id="ARBA00006810"/>
    </source>
</evidence>
<keyword evidence="8" id="KW-0406">Ion transport</keyword>
<evidence type="ECO:0000256" key="1">
    <source>
        <dbReference type="ARBA" id="ARBA00004141"/>
    </source>
</evidence>
<keyword evidence="16" id="KW-1185">Reference proteome</keyword>
<dbReference type="HOGENOM" id="CLU_2392484_0_0_1"/>
<dbReference type="Proteomes" id="UP000002051">
    <property type="component" value="Chromosome 6"/>
</dbReference>
<dbReference type="PaxDb" id="3880-AES75095"/>
<keyword evidence="10 12" id="KW-0472">Membrane</keyword>
<evidence type="ECO:0000313" key="17">
    <source>
        <dbReference type="Proteomes" id="UP000265566"/>
    </source>
</evidence>
<organism evidence="13 16">
    <name type="scientific">Medicago truncatula</name>
    <name type="common">Barrel medic</name>
    <name type="synonym">Medicago tribuloides</name>
    <dbReference type="NCBI Taxonomy" id="3880"/>
    <lineage>
        <taxon>Eukaryota</taxon>
        <taxon>Viridiplantae</taxon>
        <taxon>Streptophyta</taxon>
        <taxon>Embryophyta</taxon>
        <taxon>Tracheophyta</taxon>
        <taxon>Spermatophyta</taxon>
        <taxon>Magnoliopsida</taxon>
        <taxon>eudicotyledons</taxon>
        <taxon>Gunneridae</taxon>
        <taxon>Pentapetalae</taxon>
        <taxon>rosids</taxon>
        <taxon>fabids</taxon>
        <taxon>Fabales</taxon>
        <taxon>Fabaceae</taxon>
        <taxon>Papilionoideae</taxon>
        <taxon>50 kb inversion clade</taxon>
        <taxon>NPAAA clade</taxon>
        <taxon>Hologalegina</taxon>
        <taxon>IRL clade</taxon>
        <taxon>Trifolieae</taxon>
        <taxon>Medicago</taxon>
    </lineage>
</organism>
<dbReference type="Gramene" id="rna35005">
    <property type="protein sequence ID" value="RHN50684.1"/>
    <property type="gene ID" value="gene35005"/>
</dbReference>
<dbReference type="AlphaFoldDB" id="G7KP31"/>
<evidence type="ECO:0000256" key="5">
    <source>
        <dbReference type="ARBA" id="ARBA00022692"/>
    </source>
</evidence>